<keyword evidence="3" id="KW-1185">Reference proteome</keyword>
<keyword evidence="1" id="KW-0472">Membrane</keyword>
<evidence type="ECO:0000256" key="1">
    <source>
        <dbReference type="SAM" id="Phobius"/>
    </source>
</evidence>
<protein>
    <submittedName>
        <fullName evidence="2">Uncharacterized protein</fullName>
    </submittedName>
</protein>
<evidence type="ECO:0000313" key="3">
    <source>
        <dbReference type="Proteomes" id="UP001055439"/>
    </source>
</evidence>
<reference evidence="2" key="1">
    <citation type="submission" date="2022-05" db="EMBL/GenBank/DDBJ databases">
        <title>The Musa troglodytarum L. genome provides insights into the mechanism of non-climacteric behaviour and enrichment of carotenoids.</title>
        <authorList>
            <person name="Wang J."/>
        </authorList>
    </citation>
    <scope>NUCLEOTIDE SEQUENCE</scope>
    <source>
        <tissue evidence="2">Leaf</tissue>
    </source>
</reference>
<dbReference type="EMBL" id="CP097511">
    <property type="protein sequence ID" value="URE43414.1"/>
    <property type="molecule type" value="Genomic_DNA"/>
</dbReference>
<feature type="transmembrane region" description="Helical" evidence="1">
    <location>
        <begin position="202"/>
        <end position="221"/>
    </location>
</feature>
<keyword evidence="1" id="KW-1133">Transmembrane helix</keyword>
<evidence type="ECO:0000313" key="2">
    <source>
        <dbReference type="EMBL" id="URE43414.1"/>
    </source>
</evidence>
<dbReference type="AlphaFoldDB" id="A0A9E7LAA8"/>
<keyword evidence="1" id="KW-0812">Transmembrane</keyword>
<proteinExistence type="predicted"/>
<dbReference type="EMBL" id="CP097511">
    <property type="protein sequence ID" value="URE43410.1"/>
    <property type="molecule type" value="Genomic_DNA"/>
</dbReference>
<name>A0A9E7LAA8_9LILI</name>
<organism evidence="2 3">
    <name type="scientific">Musa troglodytarum</name>
    <name type="common">fe'i banana</name>
    <dbReference type="NCBI Taxonomy" id="320322"/>
    <lineage>
        <taxon>Eukaryota</taxon>
        <taxon>Viridiplantae</taxon>
        <taxon>Streptophyta</taxon>
        <taxon>Embryophyta</taxon>
        <taxon>Tracheophyta</taxon>
        <taxon>Spermatophyta</taxon>
        <taxon>Magnoliopsida</taxon>
        <taxon>Liliopsida</taxon>
        <taxon>Zingiberales</taxon>
        <taxon>Musaceae</taxon>
        <taxon>Musa</taxon>
    </lineage>
</organism>
<dbReference type="InterPro" id="IPR008969">
    <property type="entry name" value="CarboxyPept-like_regulatory"/>
</dbReference>
<dbReference type="Proteomes" id="UP001055439">
    <property type="component" value="Chromosome 9"/>
</dbReference>
<gene>
    <name evidence="2" type="ORF">MUK42_14854</name>
</gene>
<accession>A0A9E7LAA8</accession>
<dbReference type="OrthoDB" id="10249045at2759"/>
<dbReference type="SUPFAM" id="SSF49464">
    <property type="entry name" value="Carboxypeptidase regulatory domain-like"/>
    <property type="match status" value="1"/>
</dbReference>
<dbReference type="Gene3D" id="2.60.40.1120">
    <property type="entry name" value="Carboxypeptidase-like, regulatory domain"/>
    <property type="match status" value="1"/>
</dbReference>
<sequence>MAMDEATVADEAYKGGSDLKWFDQSGPRQTAELTETGRMALGSFSVDEITSYHLGLQQKEYVKPSSKSCEDRGSWKDFLIKRWSSIACLCDDQGDQLQGKFCPVITVFILTLYQSQVMVNASSTLGDYHRILTPGESYEVTASMPGFQQKSTRILLGDESASLDFILDPDEASKNKHTSVKGFGCSCDGKDKLELVEYLRGVHLEIYILVCVSLFLCFLLRRKTLCKLLNRRQIIQKRAVVV</sequence>